<proteinExistence type="predicted"/>
<evidence type="ECO:0000313" key="1">
    <source>
        <dbReference type="EMBL" id="MCI71589.1"/>
    </source>
</evidence>
<dbReference type="AlphaFoldDB" id="A0A392UDI5"/>
<evidence type="ECO:0000313" key="2">
    <source>
        <dbReference type="Proteomes" id="UP000265520"/>
    </source>
</evidence>
<dbReference type="EMBL" id="LXQA010799232">
    <property type="protein sequence ID" value="MCI71589.1"/>
    <property type="molecule type" value="Genomic_DNA"/>
</dbReference>
<dbReference type="Proteomes" id="UP000265520">
    <property type="component" value="Unassembled WGS sequence"/>
</dbReference>
<feature type="non-terminal residue" evidence="1">
    <location>
        <position position="1"/>
    </location>
</feature>
<sequence>NMADFGDELLKIVADQRAPK</sequence>
<name>A0A392UDI5_9FABA</name>
<accession>A0A392UDI5</accession>
<reference evidence="1 2" key="1">
    <citation type="journal article" date="2018" name="Front. Plant Sci.">
        <title>Red Clover (Trifolium pratense) and Zigzag Clover (T. medium) - A Picture of Genomic Similarities and Differences.</title>
        <authorList>
            <person name="Dluhosova J."/>
            <person name="Istvanek J."/>
            <person name="Nedelnik J."/>
            <person name="Repkova J."/>
        </authorList>
    </citation>
    <scope>NUCLEOTIDE SEQUENCE [LARGE SCALE GENOMIC DNA]</scope>
    <source>
        <strain evidence="2">cv. 10/8</strain>
        <tissue evidence="1">Leaf</tissue>
    </source>
</reference>
<organism evidence="1 2">
    <name type="scientific">Trifolium medium</name>
    <dbReference type="NCBI Taxonomy" id="97028"/>
    <lineage>
        <taxon>Eukaryota</taxon>
        <taxon>Viridiplantae</taxon>
        <taxon>Streptophyta</taxon>
        <taxon>Embryophyta</taxon>
        <taxon>Tracheophyta</taxon>
        <taxon>Spermatophyta</taxon>
        <taxon>Magnoliopsida</taxon>
        <taxon>eudicotyledons</taxon>
        <taxon>Gunneridae</taxon>
        <taxon>Pentapetalae</taxon>
        <taxon>rosids</taxon>
        <taxon>fabids</taxon>
        <taxon>Fabales</taxon>
        <taxon>Fabaceae</taxon>
        <taxon>Papilionoideae</taxon>
        <taxon>50 kb inversion clade</taxon>
        <taxon>NPAAA clade</taxon>
        <taxon>Hologalegina</taxon>
        <taxon>IRL clade</taxon>
        <taxon>Trifolieae</taxon>
        <taxon>Trifolium</taxon>
    </lineage>
</organism>
<keyword evidence="2" id="KW-1185">Reference proteome</keyword>
<comment type="caution">
    <text evidence="1">The sequence shown here is derived from an EMBL/GenBank/DDBJ whole genome shotgun (WGS) entry which is preliminary data.</text>
</comment>
<protein>
    <submittedName>
        <fullName evidence="1">Uncharacterized protein</fullName>
    </submittedName>
</protein>